<evidence type="ECO:0000256" key="4">
    <source>
        <dbReference type="ARBA" id="ARBA00022859"/>
    </source>
</evidence>
<evidence type="ECO:0000256" key="10">
    <source>
        <dbReference type="SAM" id="SignalP"/>
    </source>
</evidence>
<dbReference type="PANTHER" id="PTHR19433:SF133">
    <property type="entry name" value="IMMUNE-TYPE RECEPTOR 5 PRECURSOR-RELATED"/>
    <property type="match status" value="1"/>
</dbReference>
<evidence type="ECO:0000256" key="5">
    <source>
        <dbReference type="ARBA" id="ARBA00023136"/>
    </source>
</evidence>
<keyword evidence="9" id="KW-0812">Transmembrane</keyword>
<feature type="domain" description="Ig-like" evidence="11">
    <location>
        <begin position="3"/>
        <end position="106"/>
    </location>
</feature>
<dbReference type="SUPFAM" id="SSF48726">
    <property type="entry name" value="Immunoglobulin"/>
    <property type="match status" value="2"/>
</dbReference>
<dbReference type="CDD" id="cd00099">
    <property type="entry name" value="IgV"/>
    <property type="match status" value="2"/>
</dbReference>
<dbReference type="AlphaFoldDB" id="A0AA88N3J9"/>
<dbReference type="GO" id="GO:0002376">
    <property type="term" value="P:immune system process"/>
    <property type="evidence" value="ECO:0007669"/>
    <property type="project" value="UniProtKB-KW"/>
</dbReference>
<evidence type="ECO:0000256" key="1">
    <source>
        <dbReference type="ARBA" id="ARBA00004236"/>
    </source>
</evidence>
<feature type="chain" id="PRO_5041652926" description="Ig-like domain-containing protein" evidence="10">
    <location>
        <begin position="17"/>
        <end position="340"/>
    </location>
</feature>
<dbReference type="Proteomes" id="UP001187415">
    <property type="component" value="Unassembled WGS sequence"/>
</dbReference>
<evidence type="ECO:0000256" key="6">
    <source>
        <dbReference type="ARBA" id="ARBA00023157"/>
    </source>
</evidence>
<keyword evidence="6" id="KW-1015">Disulfide bond</keyword>
<feature type="compositionally biased region" description="Basic and acidic residues" evidence="8">
    <location>
        <begin position="315"/>
        <end position="326"/>
    </location>
</feature>
<dbReference type="SMART" id="SM00406">
    <property type="entry name" value="IGv"/>
    <property type="match status" value="2"/>
</dbReference>
<evidence type="ECO:0000256" key="8">
    <source>
        <dbReference type="SAM" id="MobiDB-lite"/>
    </source>
</evidence>
<keyword evidence="2" id="KW-1003">Cell membrane</keyword>
<keyword evidence="9" id="KW-1133">Transmembrane helix</keyword>
<feature type="transmembrane region" description="Helical" evidence="9">
    <location>
        <begin position="251"/>
        <end position="274"/>
    </location>
</feature>
<sequence>MLPVIYILLMLNVGRCTDDQKFVTKSVVVGQSVTLECPRNRSIRNGRLYWIRFISGASPDFLGGTFAFDYEGVTNTSPRITAKQEPGTFVLHISEAKLSDTGIYYCMKVDRLDMKFLKGEFLKIRGQEPDVTAIIQHPLSDPVHAGDSVTLQCSVLSESEGKLCSGRHSVYWFRTGFDESHPSIIYADGNSSDQCENGSEAHSPQKCFYNFSKSISSSDAGTYYCAVATCGQILFGNGTKLDIEASHTGNLVLFLLCGTLAISMIVNALLIYTIKKKSFDSCKDAATVSGNQRCQQRDEKTLDYSAPTFIRRKAGKAERRNEKPAEGETVYTDVSTLAKH</sequence>
<protein>
    <recommendedName>
        <fullName evidence="11">Ig-like domain-containing protein</fullName>
    </recommendedName>
</protein>
<dbReference type="InterPro" id="IPR013783">
    <property type="entry name" value="Ig-like_fold"/>
</dbReference>
<dbReference type="GO" id="GO:0005886">
    <property type="term" value="C:plasma membrane"/>
    <property type="evidence" value="ECO:0007669"/>
    <property type="project" value="UniProtKB-SubCell"/>
</dbReference>
<feature type="domain" description="Ig-like" evidence="11">
    <location>
        <begin position="129"/>
        <end position="227"/>
    </location>
</feature>
<evidence type="ECO:0000256" key="2">
    <source>
        <dbReference type="ARBA" id="ARBA00022475"/>
    </source>
</evidence>
<evidence type="ECO:0000313" key="13">
    <source>
        <dbReference type="Proteomes" id="UP001187415"/>
    </source>
</evidence>
<proteinExistence type="predicted"/>
<reference evidence="12" key="1">
    <citation type="submission" date="2023-07" db="EMBL/GenBank/DDBJ databases">
        <title>Chromosome-level Genome Assembly of Striped Snakehead (Channa striata).</title>
        <authorList>
            <person name="Liu H."/>
        </authorList>
    </citation>
    <scope>NUCLEOTIDE SEQUENCE</scope>
    <source>
        <strain evidence="12">Gz</strain>
        <tissue evidence="12">Muscle</tissue>
    </source>
</reference>
<evidence type="ECO:0000259" key="11">
    <source>
        <dbReference type="PROSITE" id="PS50835"/>
    </source>
</evidence>
<dbReference type="InterPro" id="IPR007110">
    <property type="entry name" value="Ig-like_dom"/>
</dbReference>
<keyword evidence="4" id="KW-0391">Immunity</keyword>
<dbReference type="PANTHER" id="PTHR19433">
    <property type="entry name" value="T-CELL RECEPTOR ALPHA CHAIN V REGION-RELATED"/>
    <property type="match status" value="1"/>
</dbReference>
<keyword evidence="3 10" id="KW-0732">Signal</keyword>
<evidence type="ECO:0000256" key="9">
    <source>
        <dbReference type="SAM" id="Phobius"/>
    </source>
</evidence>
<feature type="signal peptide" evidence="10">
    <location>
        <begin position="1"/>
        <end position="16"/>
    </location>
</feature>
<evidence type="ECO:0000256" key="7">
    <source>
        <dbReference type="ARBA" id="ARBA00023180"/>
    </source>
</evidence>
<dbReference type="InterPro" id="IPR013106">
    <property type="entry name" value="Ig_V-set"/>
</dbReference>
<feature type="region of interest" description="Disordered" evidence="8">
    <location>
        <begin position="312"/>
        <end position="340"/>
    </location>
</feature>
<evidence type="ECO:0000256" key="3">
    <source>
        <dbReference type="ARBA" id="ARBA00022729"/>
    </source>
</evidence>
<evidence type="ECO:0000313" key="12">
    <source>
        <dbReference type="EMBL" id="KAK2848681.1"/>
    </source>
</evidence>
<comment type="subcellular location">
    <subcellularLocation>
        <location evidence="1">Cell membrane</location>
    </subcellularLocation>
</comment>
<dbReference type="InterPro" id="IPR003599">
    <property type="entry name" value="Ig_sub"/>
</dbReference>
<accession>A0AA88N3J9</accession>
<dbReference type="InterPro" id="IPR052051">
    <property type="entry name" value="TCR_complex_component"/>
</dbReference>
<organism evidence="12 13">
    <name type="scientific">Channa striata</name>
    <name type="common">Snakehead murrel</name>
    <name type="synonym">Ophicephalus striatus</name>
    <dbReference type="NCBI Taxonomy" id="64152"/>
    <lineage>
        <taxon>Eukaryota</taxon>
        <taxon>Metazoa</taxon>
        <taxon>Chordata</taxon>
        <taxon>Craniata</taxon>
        <taxon>Vertebrata</taxon>
        <taxon>Euteleostomi</taxon>
        <taxon>Actinopterygii</taxon>
        <taxon>Neopterygii</taxon>
        <taxon>Teleostei</taxon>
        <taxon>Neoteleostei</taxon>
        <taxon>Acanthomorphata</taxon>
        <taxon>Anabantaria</taxon>
        <taxon>Anabantiformes</taxon>
        <taxon>Channoidei</taxon>
        <taxon>Channidae</taxon>
        <taxon>Channa</taxon>
    </lineage>
</organism>
<keyword evidence="13" id="KW-1185">Reference proteome</keyword>
<dbReference type="SMART" id="SM00409">
    <property type="entry name" value="IG"/>
    <property type="match status" value="2"/>
</dbReference>
<dbReference type="Gene3D" id="2.60.40.10">
    <property type="entry name" value="Immunoglobulins"/>
    <property type="match status" value="2"/>
</dbReference>
<dbReference type="InterPro" id="IPR036179">
    <property type="entry name" value="Ig-like_dom_sf"/>
</dbReference>
<name>A0AA88N3J9_CHASR</name>
<comment type="caution">
    <text evidence="12">The sequence shown here is derived from an EMBL/GenBank/DDBJ whole genome shotgun (WGS) entry which is preliminary data.</text>
</comment>
<dbReference type="Pfam" id="PF07686">
    <property type="entry name" value="V-set"/>
    <property type="match status" value="2"/>
</dbReference>
<dbReference type="EMBL" id="JAUPFM010000006">
    <property type="protein sequence ID" value="KAK2848681.1"/>
    <property type="molecule type" value="Genomic_DNA"/>
</dbReference>
<keyword evidence="7" id="KW-0325">Glycoprotein</keyword>
<dbReference type="GO" id="GO:0009617">
    <property type="term" value="P:response to bacterium"/>
    <property type="evidence" value="ECO:0007669"/>
    <property type="project" value="TreeGrafter"/>
</dbReference>
<dbReference type="PROSITE" id="PS50835">
    <property type="entry name" value="IG_LIKE"/>
    <property type="match status" value="2"/>
</dbReference>
<keyword evidence="5 9" id="KW-0472">Membrane</keyword>
<gene>
    <name evidence="12" type="ORF">Q5P01_008515</name>
</gene>